<dbReference type="AlphaFoldDB" id="A0A5J4N8V9"/>
<dbReference type="InterPro" id="IPR038765">
    <property type="entry name" value="Papain-like_cys_pep_sf"/>
</dbReference>
<comment type="similarity">
    <text evidence="1">Belongs to the peptidase C1 family.</text>
</comment>
<keyword evidence="5" id="KW-1185">Reference proteome</keyword>
<dbReference type="SMART" id="SM00645">
    <property type="entry name" value="Pept_C1"/>
    <property type="match status" value="1"/>
</dbReference>
<feature type="domain" description="Peptidase C1A papain C-terminal" evidence="2">
    <location>
        <begin position="1"/>
        <end position="103"/>
    </location>
</feature>
<sequence>LKSYNVYPDAVVIQKEIWLHGPVEAVLSVYADLLNYKSGVYQHADGELLGTQAVRILGWGVEEETPYWTVANSWNEDWGINGTFRIIRGQNHCGIESNVVAGLP</sequence>
<evidence type="ECO:0000313" key="3">
    <source>
        <dbReference type="EMBL" id="KAA3671210.1"/>
    </source>
</evidence>
<gene>
    <name evidence="3" type="ORF">DEA37_0001802</name>
    <name evidence="4" type="ORF">DEA37_0006435</name>
</gene>
<dbReference type="GO" id="GO:0006508">
    <property type="term" value="P:proteolysis"/>
    <property type="evidence" value="ECO:0007669"/>
    <property type="project" value="InterPro"/>
</dbReference>
<reference evidence="4 5" key="1">
    <citation type="journal article" date="2019" name="Gigascience">
        <title>Whole-genome sequence of the oriental lung fluke Paragonimus westermani.</title>
        <authorList>
            <person name="Oey H."/>
            <person name="Zakrzewski M."/>
            <person name="Narain K."/>
            <person name="Devi K.R."/>
            <person name="Agatsuma T."/>
            <person name="Nawaratna S."/>
            <person name="Gobert G.N."/>
            <person name="Jones M.K."/>
            <person name="Ragan M.A."/>
            <person name="McManus D.P."/>
            <person name="Krause L."/>
        </authorList>
    </citation>
    <scope>NUCLEOTIDE SEQUENCE [LARGE SCALE GENOMIC DNA]</scope>
    <source>
        <strain evidence="4 5">IND2009</strain>
    </source>
</reference>
<dbReference type="Proteomes" id="UP000324629">
    <property type="component" value="Unassembled WGS sequence"/>
</dbReference>
<evidence type="ECO:0000313" key="5">
    <source>
        <dbReference type="Proteomes" id="UP000324629"/>
    </source>
</evidence>
<feature type="non-terminal residue" evidence="4">
    <location>
        <position position="104"/>
    </location>
</feature>
<dbReference type="InterPro" id="IPR013128">
    <property type="entry name" value="Peptidase_C1A"/>
</dbReference>
<dbReference type="GO" id="GO:0008234">
    <property type="term" value="F:cysteine-type peptidase activity"/>
    <property type="evidence" value="ECO:0007669"/>
    <property type="project" value="InterPro"/>
</dbReference>
<name>A0A5J4N8V9_9TREM</name>
<organism evidence="4 5">
    <name type="scientific">Paragonimus westermani</name>
    <dbReference type="NCBI Taxonomy" id="34504"/>
    <lineage>
        <taxon>Eukaryota</taxon>
        <taxon>Metazoa</taxon>
        <taxon>Spiralia</taxon>
        <taxon>Lophotrochozoa</taxon>
        <taxon>Platyhelminthes</taxon>
        <taxon>Trematoda</taxon>
        <taxon>Digenea</taxon>
        <taxon>Plagiorchiida</taxon>
        <taxon>Troglotremata</taxon>
        <taxon>Troglotrematidae</taxon>
        <taxon>Paragonimus</taxon>
    </lineage>
</organism>
<evidence type="ECO:0000313" key="4">
    <source>
        <dbReference type="EMBL" id="KAA3671985.1"/>
    </source>
</evidence>
<accession>A0A5J4N8V9</accession>
<dbReference type="Pfam" id="PF00112">
    <property type="entry name" value="Peptidase_C1"/>
    <property type="match status" value="1"/>
</dbReference>
<dbReference type="EMBL" id="QNGE01006983">
    <property type="protein sequence ID" value="KAA3671210.1"/>
    <property type="molecule type" value="Genomic_DNA"/>
</dbReference>
<protein>
    <submittedName>
        <fullName evidence="4">Cathepsin B</fullName>
    </submittedName>
</protein>
<dbReference type="SUPFAM" id="SSF54001">
    <property type="entry name" value="Cysteine proteinases"/>
    <property type="match status" value="1"/>
</dbReference>
<proteinExistence type="inferred from homology"/>
<dbReference type="InterPro" id="IPR000668">
    <property type="entry name" value="Peptidase_C1A_C"/>
</dbReference>
<dbReference type="EMBL" id="QNGE01005538">
    <property type="protein sequence ID" value="KAA3671985.1"/>
    <property type="molecule type" value="Genomic_DNA"/>
</dbReference>
<dbReference type="PANTHER" id="PTHR12411">
    <property type="entry name" value="CYSTEINE PROTEASE FAMILY C1-RELATED"/>
    <property type="match status" value="1"/>
</dbReference>
<evidence type="ECO:0000259" key="2">
    <source>
        <dbReference type="SMART" id="SM00645"/>
    </source>
</evidence>
<comment type="caution">
    <text evidence="4">The sequence shown here is derived from an EMBL/GenBank/DDBJ whole genome shotgun (WGS) entry which is preliminary data.</text>
</comment>
<feature type="non-terminal residue" evidence="4">
    <location>
        <position position="1"/>
    </location>
</feature>
<evidence type="ECO:0000256" key="1">
    <source>
        <dbReference type="ARBA" id="ARBA00008455"/>
    </source>
</evidence>
<dbReference type="Gene3D" id="3.90.70.10">
    <property type="entry name" value="Cysteine proteinases"/>
    <property type="match status" value="1"/>
</dbReference>